<dbReference type="GO" id="GO:0000940">
    <property type="term" value="C:outer kinetochore"/>
    <property type="evidence" value="ECO:0007669"/>
    <property type="project" value="InterPro"/>
</dbReference>
<gene>
    <name evidence="14" type="ORF">U9M48_037547</name>
</gene>
<evidence type="ECO:0000256" key="6">
    <source>
        <dbReference type="ARBA" id="ARBA00022618"/>
    </source>
</evidence>
<keyword evidence="8" id="KW-0498">Mitosis</keyword>
<evidence type="ECO:0000256" key="11">
    <source>
        <dbReference type="ARBA" id="ARBA00023306"/>
    </source>
</evidence>
<feature type="region of interest" description="Disordered" evidence="13">
    <location>
        <begin position="19"/>
        <end position="156"/>
    </location>
</feature>
<feature type="region of interest" description="Disordered" evidence="13">
    <location>
        <begin position="322"/>
        <end position="344"/>
    </location>
</feature>
<keyword evidence="11" id="KW-0131">Cell cycle</keyword>
<accession>A0AAQ3XAR5</accession>
<sequence>MTLALFKGKKTAALSACLKPDRIGHSLGPSSGPPARKTAAPPAPLLSKVFRTEIPKSSAPPPSPSPASPTPTHPSPPPRTQWQGRWSAPSRRCARPSPTCSTTPNPPPASWPTSSPAAPSTSVSNQPPHSPRLPPLPVRPSRAAAHGPNPPGLAEKSTAAFLQKLDRLTDAAGADLQRLESMAFGAVSFEELLGHCGEALSVYARHAEAIQSRLASFGYEPPEVEPEVDAEVEEGGVGLVATPAGKGCFSVSRSVLRSGRRRLDDDDDPIFGESLKSLGFSDACLATLSEGVPDYSEGPRKLHSNPESANEDQNVMKEADLIGPQNERNDQGNSLKGMIWASKE</sequence>
<dbReference type="Proteomes" id="UP001341281">
    <property type="component" value="Chromosome 08"/>
</dbReference>
<dbReference type="GO" id="GO:0007059">
    <property type="term" value="P:chromosome segregation"/>
    <property type="evidence" value="ECO:0007669"/>
    <property type="project" value="InterPro"/>
</dbReference>
<evidence type="ECO:0008006" key="16">
    <source>
        <dbReference type="Google" id="ProtNLM"/>
    </source>
</evidence>
<evidence type="ECO:0000256" key="9">
    <source>
        <dbReference type="ARBA" id="ARBA00022838"/>
    </source>
</evidence>
<evidence type="ECO:0000256" key="4">
    <source>
        <dbReference type="ARBA" id="ARBA00022454"/>
    </source>
</evidence>
<name>A0AAQ3XAR5_PASNO</name>
<keyword evidence="12" id="KW-0137">Centromere</keyword>
<feature type="compositionally biased region" description="Pro residues" evidence="13">
    <location>
        <begin position="58"/>
        <end position="79"/>
    </location>
</feature>
<dbReference type="GO" id="GO:0051301">
    <property type="term" value="P:cell division"/>
    <property type="evidence" value="ECO:0007669"/>
    <property type="project" value="UniProtKB-KW"/>
</dbReference>
<feature type="compositionally biased region" description="Pro residues" evidence="13">
    <location>
        <begin position="128"/>
        <end position="138"/>
    </location>
</feature>
<keyword evidence="6" id="KW-0132">Cell division</keyword>
<comment type="similarity">
    <text evidence="3">Belongs to the SKA3 family.</text>
</comment>
<dbReference type="GO" id="GO:0000278">
    <property type="term" value="P:mitotic cell cycle"/>
    <property type="evidence" value="ECO:0007669"/>
    <property type="project" value="TreeGrafter"/>
</dbReference>
<dbReference type="PANTHER" id="PTHR48118">
    <property type="entry name" value="SPINDLE AND KINETOCHORE-ASSOCIATED PROTEIN 3"/>
    <property type="match status" value="1"/>
</dbReference>
<evidence type="ECO:0000313" key="14">
    <source>
        <dbReference type="EMBL" id="WVZ91360.1"/>
    </source>
</evidence>
<keyword evidence="10" id="KW-0206">Cytoskeleton</keyword>
<keyword evidence="15" id="KW-1185">Reference proteome</keyword>
<dbReference type="PANTHER" id="PTHR48118:SF1">
    <property type="entry name" value="SPINDLE AND KINETOCHORE-ASSOCIATED PROTEIN 3"/>
    <property type="match status" value="1"/>
</dbReference>
<keyword evidence="4" id="KW-0158">Chromosome</keyword>
<protein>
    <recommendedName>
        <fullName evidence="16">Spindle and kinetochore-associated protein 3</fullName>
    </recommendedName>
</protein>
<evidence type="ECO:0000256" key="1">
    <source>
        <dbReference type="ARBA" id="ARBA00004186"/>
    </source>
</evidence>
<dbReference type="GO" id="GO:0005876">
    <property type="term" value="C:spindle microtubule"/>
    <property type="evidence" value="ECO:0007669"/>
    <property type="project" value="TreeGrafter"/>
</dbReference>
<keyword evidence="7" id="KW-0493">Microtubule</keyword>
<evidence type="ECO:0000256" key="2">
    <source>
        <dbReference type="ARBA" id="ARBA00004629"/>
    </source>
</evidence>
<comment type="subcellular location">
    <subcellularLocation>
        <location evidence="2">Chromosome</location>
        <location evidence="2">Centromere</location>
        <location evidence="2">Kinetochore</location>
    </subcellularLocation>
    <subcellularLocation>
        <location evidence="1">Cytoplasm</location>
        <location evidence="1">Cytoskeleton</location>
        <location evidence="1">Spindle</location>
    </subcellularLocation>
</comment>
<reference evidence="14 15" key="1">
    <citation type="submission" date="2024-02" db="EMBL/GenBank/DDBJ databases">
        <title>High-quality chromosome-scale genome assembly of Pensacola bahiagrass (Paspalum notatum Flugge var. saurae).</title>
        <authorList>
            <person name="Vega J.M."/>
            <person name="Podio M."/>
            <person name="Orjuela J."/>
            <person name="Siena L.A."/>
            <person name="Pessino S.C."/>
            <person name="Combes M.C."/>
            <person name="Mariac C."/>
            <person name="Albertini E."/>
            <person name="Pupilli F."/>
            <person name="Ortiz J.P.A."/>
            <person name="Leblanc O."/>
        </authorList>
    </citation>
    <scope>NUCLEOTIDE SEQUENCE [LARGE SCALE GENOMIC DNA]</scope>
    <source>
        <strain evidence="14">R1</strain>
        <tissue evidence="14">Leaf</tissue>
    </source>
</reference>
<keyword evidence="5" id="KW-0963">Cytoplasm</keyword>
<proteinExistence type="inferred from homology"/>
<dbReference type="AlphaFoldDB" id="A0AAQ3XAR5"/>
<evidence type="ECO:0000313" key="15">
    <source>
        <dbReference type="Proteomes" id="UP001341281"/>
    </source>
</evidence>
<evidence type="ECO:0000256" key="5">
    <source>
        <dbReference type="ARBA" id="ARBA00022490"/>
    </source>
</evidence>
<evidence type="ECO:0000256" key="7">
    <source>
        <dbReference type="ARBA" id="ARBA00022701"/>
    </source>
</evidence>
<keyword evidence="9" id="KW-0995">Kinetochore</keyword>
<evidence type="ECO:0000256" key="13">
    <source>
        <dbReference type="SAM" id="MobiDB-lite"/>
    </source>
</evidence>
<evidence type="ECO:0000256" key="10">
    <source>
        <dbReference type="ARBA" id="ARBA00023212"/>
    </source>
</evidence>
<feature type="compositionally biased region" description="Low complexity" evidence="13">
    <location>
        <begin position="111"/>
        <end position="124"/>
    </location>
</feature>
<dbReference type="InterPro" id="IPR033341">
    <property type="entry name" value="SKA3"/>
</dbReference>
<evidence type="ECO:0000256" key="12">
    <source>
        <dbReference type="ARBA" id="ARBA00023328"/>
    </source>
</evidence>
<evidence type="ECO:0000256" key="3">
    <source>
        <dbReference type="ARBA" id="ARBA00007716"/>
    </source>
</evidence>
<evidence type="ECO:0000256" key="8">
    <source>
        <dbReference type="ARBA" id="ARBA00022776"/>
    </source>
</evidence>
<dbReference type="EMBL" id="CP144752">
    <property type="protein sequence ID" value="WVZ91360.1"/>
    <property type="molecule type" value="Genomic_DNA"/>
</dbReference>
<organism evidence="14 15">
    <name type="scientific">Paspalum notatum var. saurae</name>
    <dbReference type="NCBI Taxonomy" id="547442"/>
    <lineage>
        <taxon>Eukaryota</taxon>
        <taxon>Viridiplantae</taxon>
        <taxon>Streptophyta</taxon>
        <taxon>Embryophyta</taxon>
        <taxon>Tracheophyta</taxon>
        <taxon>Spermatophyta</taxon>
        <taxon>Magnoliopsida</taxon>
        <taxon>Liliopsida</taxon>
        <taxon>Poales</taxon>
        <taxon>Poaceae</taxon>
        <taxon>PACMAD clade</taxon>
        <taxon>Panicoideae</taxon>
        <taxon>Andropogonodae</taxon>
        <taxon>Paspaleae</taxon>
        <taxon>Paspalinae</taxon>
        <taxon>Paspalum</taxon>
    </lineage>
</organism>
<feature type="region of interest" description="Disordered" evidence="13">
    <location>
        <begin position="294"/>
        <end position="313"/>
    </location>
</feature>